<dbReference type="InterPro" id="IPR051683">
    <property type="entry name" value="Enoyl-CoA_Hydratase/Isomerase"/>
</dbReference>
<dbReference type="EMBL" id="NBXB01000035">
    <property type="protein sequence ID" value="RFA13213.1"/>
    <property type="molecule type" value="Genomic_DNA"/>
</dbReference>
<dbReference type="Gene3D" id="1.10.12.10">
    <property type="entry name" value="Lyase 2-enoyl-coa Hydratase, Chain A, domain 2"/>
    <property type="match status" value="1"/>
</dbReference>
<reference evidence="3 4" key="1">
    <citation type="submission" date="2017-04" db="EMBL/GenBank/DDBJ databases">
        <title>Comparative genome analysis of Subtercola boreus.</title>
        <authorList>
            <person name="Cho Y.-J."/>
            <person name="Cho A."/>
            <person name="Kim O.-S."/>
            <person name="Lee J.-I."/>
        </authorList>
    </citation>
    <scope>NUCLEOTIDE SEQUENCE [LARGE SCALE GENOMIC DNA]</scope>
    <source>
        <strain evidence="3 4">P27479</strain>
    </source>
</reference>
<dbReference type="RefSeq" id="WP_116412279.1">
    <property type="nucleotide sequence ID" value="NZ_NBXB01000035.1"/>
</dbReference>
<name>A0A3E0VV40_9MICO</name>
<sequence length="268" mass="28408">MSAPTVTGRIHAVVTDGLATVEIDNQTQRNALTRAMCLELQELMPHLDADPAITIIALRGAGSTFCAGASIGDLQGVLLDEQADGRRVDQLSLADAAIASMSKPTLALVDGACMGGGWQLASSCDFIVASERSTFAITPAKLGIIYPRPGIERLVRLVGPAAAKLILFAAEPFGAARAAELGLVAEVVPDESFDERARSLVRTIQSRSQFSTHTLKRLVDGAASEDAELDDHWAEAWSAMAGGPDMAIGVDAFLNRQEPRFVWTPAVR</sequence>
<dbReference type="InterPro" id="IPR014748">
    <property type="entry name" value="Enoyl-CoA_hydra_C"/>
</dbReference>
<protein>
    <submittedName>
        <fullName evidence="3">Crotonase</fullName>
    </submittedName>
</protein>
<evidence type="ECO:0000313" key="3">
    <source>
        <dbReference type="EMBL" id="RFA13213.1"/>
    </source>
</evidence>
<dbReference type="AlphaFoldDB" id="A0A3E0VV40"/>
<accession>A0A3E0VV40</accession>
<dbReference type="Pfam" id="PF00378">
    <property type="entry name" value="ECH_1"/>
    <property type="match status" value="1"/>
</dbReference>
<comment type="similarity">
    <text evidence="1 2">Belongs to the enoyl-CoA hydratase/isomerase family.</text>
</comment>
<dbReference type="OrthoDB" id="9807606at2"/>
<dbReference type="InterPro" id="IPR018376">
    <property type="entry name" value="Enoyl-CoA_hyd/isom_CS"/>
</dbReference>
<dbReference type="PROSITE" id="PS00166">
    <property type="entry name" value="ENOYL_COA_HYDRATASE"/>
    <property type="match status" value="1"/>
</dbReference>
<evidence type="ECO:0000256" key="2">
    <source>
        <dbReference type="RuleBase" id="RU003707"/>
    </source>
</evidence>
<dbReference type="Proteomes" id="UP000256541">
    <property type="component" value="Unassembled WGS sequence"/>
</dbReference>
<dbReference type="GO" id="GO:0003824">
    <property type="term" value="F:catalytic activity"/>
    <property type="evidence" value="ECO:0007669"/>
    <property type="project" value="InterPro"/>
</dbReference>
<dbReference type="SUPFAM" id="SSF52096">
    <property type="entry name" value="ClpP/crotonase"/>
    <property type="match status" value="1"/>
</dbReference>
<evidence type="ECO:0000313" key="4">
    <source>
        <dbReference type="Proteomes" id="UP000256541"/>
    </source>
</evidence>
<dbReference type="InterPro" id="IPR029045">
    <property type="entry name" value="ClpP/crotonase-like_dom_sf"/>
</dbReference>
<proteinExistence type="inferred from homology"/>
<dbReference type="PANTHER" id="PTHR42964:SF1">
    <property type="entry name" value="POLYKETIDE BIOSYNTHESIS ENOYL-COA HYDRATASE PKSH-RELATED"/>
    <property type="match status" value="1"/>
</dbReference>
<dbReference type="CDD" id="cd06558">
    <property type="entry name" value="crotonase-like"/>
    <property type="match status" value="1"/>
</dbReference>
<dbReference type="PANTHER" id="PTHR42964">
    <property type="entry name" value="ENOYL-COA HYDRATASE"/>
    <property type="match status" value="1"/>
</dbReference>
<evidence type="ECO:0000256" key="1">
    <source>
        <dbReference type="ARBA" id="ARBA00005254"/>
    </source>
</evidence>
<dbReference type="Gene3D" id="3.90.226.10">
    <property type="entry name" value="2-enoyl-CoA Hydratase, Chain A, domain 1"/>
    <property type="match status" value="1"/>
</dbReference>
<gene>
    <name evidence="3" type="ORF">B7R22_13665</name>
</gene>
<dbReference type="InterPro" id="IPR001753">
    <property type="entry name" value="Enoyl-CoA_hydra/iso"/>
</dbReference>
<comment type="caution">
    <text evidence="3">The sequence shown here is derived from an EMBL/GenBank/DDBJ whole genome shotgun (WGS) entry which is preliminary data.</text>
</comment>
<organism evidence="3 4">
    <name type="scientific">Subtercola boreus</name>
    <dbReference type="NCBI Taxonomy" id="120213"/>
    <lineage>
        <taxon>Bacteria</taxon>
        <taxon>Bacillati</taxon>
        <taxon>Actinomycetota</taxon>
        <taxon>Actinomycetes</taxon>
        <taxon>Micrococcales</taxon>
        <taxon>Microbacteriaceae</taxon>
        <taxon>Subtercola</taxon>
    </lineage>
</organism>